<comment type="similarity">
    <text evidence="1">Belongs to the glycosyl hydrolase 16 family.</text>
</comment>
<evidence type="ECO:0000259" key="3">
    <source>
        <dbReference type="PROSITE" id="PS51762"/>
    </source>
</evidence>
<accession>A0ABW4IA59</accession>
<feature type="domain" description="GH16" evidence="3">
    <location>
        <begin position="45"/>
        <end position="317"/>
    </location>
</feature>
<dbReference type="PROSITE" id="PS51257">
    <property type="entry name" value="PROKAR_LIPOPROTEIN"/>
    <property type="match status" value="1"/>
</dbReference>
<evidence type="ECO:0000313" key="4">
    <source>
        <dbReference type="EMBL" id="MFD1629178.1"/>
    </source>
</evidence>
<dbReference type="Pfam" id="PF00722">
    <property type="entry name" value="Glyco_hydro_16"/>
    <property type="match status" value="1"/>
</dbReference>
<feature type="region of interest" description="Disordered" evidence="2">
    <location>
        <begin position="23"/>
        <end position="45"/>
    </location>
</feature>
<gene>
    <name evidence="4" type="ORF">ACFSAH_04770</name>
</gene>
<dbReference type="SUPFAM" id="SSF49899">
    <property type="entry name" value="Concanavalin A-like lectins/glucanases"/>
    <property type="match status" value="1"/>
</dbReference>
<reference evidence="5" key="1">
    <citation type="journal article" date="2019" name="Int. J. Syst. Evol. Microbiol.">
        <title>The Global Catalogue of Microorganisms (GCM) 10K type strain sequencing project: providing services to taxonomists for standard genome sequencing and annotation.</title>
        <authorList>
            <consortium name="The Broad Institute Genomics Platform"/>
            <consortium name="The Broad Institute Genome Sequencing Center for Infectious Disease"/>
            <person name="Wu L."/>
            <person name="Ma J."/>
        </authorList>
    </citation>
    <scope>NUCLEOTIDE SEQUENCE [LARGE SCALE GENOMIC DNA]</scope>
    <source>
        <strain evidence="5">CCUG 53762</strain>
    </source>
</reference>
<dbReference type="Proteomes" id="UP001597118">
    <property type="component" value="Unassembled WGS sequence"/>
</dbReference>
<evidence type="ECO:0000256" key="2">
    <source>
        <dbReference type="SAM" id="MobiDB-lite"/>
    </source>
</evidence>
<organism evidence="4 5">
    <name type="scientific">Pseudopedobacter beijingensis</name>
    <dbReference type="NCBI Taxonomy" id="1207056"/>
    <lineage>
        <taxon>Bacteria</taxon>
        <taxon>Pseudomonadati</taxon>
        <taxon>Bacteroidota</taxon>
        <taxon>Sphingobacteriia</taxon>
        <taxon>Sphingobacteriales</taxon>
        <taxon>Sphingobacteriaceae</taxon>
        <taxon>Pseudopedobacter</taxon>
    </lineage>
</organism>
<dbReference type="Gene3D" id="2.60.120.200">
    <property type="match status" value="1"/>
</dbReference>
<dbReference type="InterPro" id="IPR000757">
    <property type="entry name" value="Beta-glucanase-like"/>
</dbReference>
<evidence type="ECO:0000313" key="5">
    <source>
        <dbReference type="Proteomes" id="UP001597118"/>
    </source>
</evidence>
<protein>
    <submittedName>
        <fullName evidence="4">Glycoside hydrolase family 16 protein</fullName>
    </submittedName>
</protein>
<dbReference type="GO" id="GO:0016787">
    <property type="term" value="F:hydrolase activity"/>
    <property type="evidence" value="ECO:0007669"/>
    <property type="project" value="UniProtKB-KW"/>
</dbReference>
<dbReference type="PROSITE" id="PS51762">
    <property type="entry name" value="GH16_2"/>
    <property type="match status" value="1"/>
</dbReference>
<proteinExistence type="inferred from homology"/>
<keyword evidence="5" id="KW-1185">Reference proteome</keyword>
<comment type="caution">
    <text evidence="4">The sequence shown here is derived from an EMBL/GenBank/DDBJ whole genome shotgun (WGS) entry which is preliminary data.</text>
</comment>
<keyword evidence="4" id="KW-0378">Hydrolase</keyword>
<dbReference type="InterPro" id="IPR013320">
    <property type="entry name" value="ConA-like_dom_sf"/>
</dbReference>
<sequence>MKTTYIKWFIIICIIIVSCKKTKNTDPSEIPEPPQQNEEGIDGDPDIGDLSIPGTFFDKFEGSLDDSKWEKLNQVWGQPDNPLYQHGGVIKENVYTQSGSAVMRALGDRYSGPLRGAGGQSKRLGGVIKSKQRFASGKYEIKMRVLQAPDMGVLSAAWTFWYKEITSATNPVAYQKALTAGNIASNGKITLNHEIDIEVKGQNLANPIFTNWIGEKTGEYDSQPFKLNKGLNDGAYHIYRWDWHTGGNGETARVEYYIDNQLIRTSTIKVPYIASYIYIGNWFAWWAGNDTGTYKAPDFDTKEMYVDWIKFTPFNEPNDDFLE</sequence>
<dbReference type="CDD" id="cd00413">
    <property type="entry name" value="Glyco_hydrolase_16"/>
    <property type="match status" value="1"/>
</dbReference>
<dbReference type="RefSeq" id="WP_379661558.1">
    <property type="nucleotide sequence ID" value="NZ_JBHUDG010000003.1"/>
</dbReference>
<dbReference type="EMBL" id="JBHUDG010000003">
    <property type="protein sequence ID" value="MFD1629178.1"/>
    <property type="molecule type" value="Genomic_DNA"/>
</dbReference>
<name>A0ABW4IA59_9SPHI</name>
<evidence type="ECO:0000256" key="1">
    <source>
        <dbReference type="ARBA" id="ARBA00006865"/>
    </source>
</evidence>